<dbReference type="PANTHER" id="PTHR32294">
    <property type="entry name" value="DNA POLYMERASE III SUBUNIT ALPHA"/>
    <property type="match status" value="1"/>
</dbReference>
<dbReference type="InterPro" id="IPR041931">
    <property type="entry name" value="DNA_pol3_alpha_thumb_dom"/>
</dbReference>
<dbReference type="Pfam" id="PF02811">
    <property type="entry name" value="PHP"/>
    <property type="match status" value="1"/>
</dbReference>
<keyword evidence="4 9" id="KW-0548">Nucleotidyltransferase</keyword>
<comment type="caution">
    <text evidence="9">The sequence shown here is derived from an EMBL/GenBank/DDBJ whole genome shotgun (WGS) entry which is preliminary data.</text>
</comment>
<dbReference type="NCBIfam" id="TIGR00594">
    <property type="entry name" value="polc"/>
    <property type="match status" value="1"/>
</dbReference>
<dbReference type="InterPro" id="IPR011708">
    <property type="entry name" value="DNA_pol3_alpha_NTPase_dom"/>
</dbReference>
<dbReference type="CDD" id="cd12113">
    <property type="entry name" value="PHP_PolIIIA_DnaE3"/>
    <property type="match status" value="1"/>
</dbReference>
<dbReference type="InterPro" id="IPR029460">
    <property type="entry name" value="DNAPol_HHH"/>
</dbReference>
<dbReference type="Proteomes" id="UP000014216">
    <property type="component" value="Unassembled WGS sequence"/>
</dbReference>
<dbReference type="NCBIfam" id="NF005298">
    <property type="entry name" value="PRK06826.1"/>
    <property type="match status" value="1"/>
</dbReference>
<dbReference type="InterPro" id="IPR004805">
    <property type="entry name" value="DnaE2/DnaE/PolC"/>
</dbReference>
<feature type="domain" description="Polymerase/histidinol phosphatase N-terminal" evidence="8">
    <location>
        <begin position="9"/>
        <end position="76"/>
    </location>
</feature>
<dbReference type="Pfam" id="PF14579">
    <property type="entry name" value="HHH_6"/>
    <property type="match status" value="1"/>
</dbReference>
<dbReference type="Pfam" id="PF07733">
    <property type="entry name" value="DNA_pol3_alpha"/>
    <property type="match status" value="1"/>
</dbReference>
<protein>
    <recommendedName>
        <fullName evidence="2">DNA polymerase III subunit alpha</fullName>
        <ecNumber evidence="1">2.7.7.7</ecNumber>
    </recommendedName>
</protein>
<dbReference type="EMBL" id="APJX01000002">
    <property type="protein sequence ID" value="EMS80571.1"/>
    <property type="molecule type" value="Genomic_DNA"/>
</dbReference>
<sequence>MTDSSGMFYHLHLHTEYSLLDGAIRLDPLLKKCKEYNMDAVSMTDHGTMFGVAAFYEKARKAGIKPILGCEVYVAPRSIIHKTQLDHKGLSHLVLLARDREGYANLCKLVSIAQLKGFYYKPRIDRELLTAHSKGLIGLSACLKGDIPKAIMANDMEGADAAARFYLETLGEGNFFLEVQENGMSIQQKVNQGIEDISQRLSIPMVATNDCHYLAKEDKKAHDILLCIQTGDTVSNQNRFKFDSDQLYFKSSDEMIATLGQYAGAIENTKDVAARCNVEFDDKTYHFPRYAQSDEDSEAELFRQKAMAGFEEKLAIIKKKNPDINEQEYRDRIAYEIKIILDMGFPGYFLIVADFIAHARKIGVPVGPGRGSAAGSMVAYAMDITALDPIEHGLIFERFLNPSRISMPDIDVDFCIEGRDKVYHYTIDRYGGPEYVCQIITFGKLKAKAVIRDVGRALGIPLSEVDEIAKLIPDGAKNLTKALEEVPAIREICDVSDDKTQMLETALLLEGLPRHASTHAAGVVVADKPLNEYLPLFRGKEGETITQFDMNYVEKLGLVKFDFLGLRNLTVIKNCLELIEKQDKPVPDMDHLDFSDENTFDLLQRADTTGVFQLESSGMKELILRLKPATFSDIVALVALYRPGPLDSGMANTYVERKHGREEVVYLFDELAPILKETYGVILYQEQVMKIAGVLADYSMADADGLRKAMGKKIAAMMEAHRKLFLEGAAKNNHDSKKAEELFDLMEKFGGYGFNKSHSAAYALIAFQTAYLKANYTLEFIAALMTSERGNTDAVLKFMDECRTHDIQVLPPDVNESESQFIVSKGCIRFGLAAVKGVGNAAIDVIVEDRKQNGPFESLYDFCERVSLTKVNKKVLEALIKCGAFDSTGSARSQMMAVLEEALDHGNRVQKEKADSQMDLFADSGMGTEIPASIPEMPDMEEWEDHFLLEMEKESLGFYISGHPLDKYQAEIARFATVNSVTLQEKADGRMIRIGGIIKVLKTHKTKKGDLMAFCAIEDRNAGVEVVVFPNVYALVHPLLSMEQVVILEAEVQKKESTVKLLAEKIVPIDQAAREWTNGILIAVDADRFDADTLERLKPIIQRYPGDCPACLKISIPDKPEVLVKLADEYMTCSDPAFFKEVEDLMEKGCIETRCAPVKAKVKKKKSWGKSRNGTMKQGA</sequence>
<evidence type="ECO:0000256" key="1">
    <source>
        <dbReference type="ARBA" id="ARBA00012417"/>
    </source>
</evidence>
<gene>
    <name evidence="9" type="primary">dnaE</name>
    <name evidence="9" type="ORF">Dpo_2c02640</name>
</gene>
<dbReference type="InterPro" id="IPR040982">
    <property type="entry name" value="DNA_pol3_finger"/>
</dbReference>
<dbReference type="NCBIfam" id="NF004226">
    <property type="entry name" value="PRK05673.1"/>
    <property type="match status" value="1"/>
</dbReference>
<dbReference type="Gene3D" id="1.10.10.1600">
    <property type="entry name" value="Bacterial DNA polymerase III alpha subunit, thumb domain"/>
    <property type="match status" value="1"/>
</dbReference>
<evidence type="ECO:0000256" key="3">
    <source>
        <dbReference type="ARBA" id="ARBA00022679"/>
    </source>
</evidence>
<evidence type="ECO:0000256" key="5">
    <source>
        <dbReference type="ARBA" id="ARBA00022705"/>
    </source>
</evidence>
<evidence type="ECO:0000313" key="10">
    <source>
        <dbReference type="Proteomes" id="UP000014216"/>
    </source>
</evidence>
<dbReference type="SUPFAM" id="SSF160975">
    <property type="entry name" value="AF1531-like"/>
    <property type="match status" value="1"/>
</dbReference>
<keyword evidence="3 9" id="KW-0808">Transferase</keyword>
<dbReference type="GO" id="GO:0003887">
    <property type="term" value="F:DNA-directed DNA polymerase activity"/>
    <property type="evidence" value="ECO:0007669"/>
    <property type="project" value="UniProtKB-KW"/>
</dbReference>
<keyword evidence="5" id="KW-0235">DNA replication</keyword>
<dbReference type="SMART" id="SM00481">
    <property type="entry name" value="POLIIIAc"/>
    <property type="match status" value="1"/>
</dbReference>
<keyword evidence="6" id="KW-0239">DNA-directed DNA polymerase</keyword>
<dbReference type="InterPro" id="IPR004013">
    <property type="entry name" value="PHP_dom"/>
</dbReference>
<dbReference type="OrthoDB" id="9803237at2"/>
<keyword evidence="10" id="KW-1185">Reference proteome</keyword>
<dbReference type="Pfam" id="PF17657">
    <property type="entry name" value="DNA_pol3_finger"/>
    <property type="match status" value="1"/>
</dbReference>
<evidence type="ECO:0000256" key="2">
    <source>
        <dbReference type="ARBA" id="ARBA00019114"/>
    </source>
</evidence>
<evidence type="ECO:0000256" key="7">
    <source>
        <dbReference type="ARBA" id="ARBA00049244"/>
    </source>
</evidence>
<dbReference type="GO" id="GO:0006260">
    <property type="term" value="P:DNA replication"/>
    <property type="evidence" value="ECO:0007669"/>
    <property type="project" value="UniProtKB-KW"/>
</dbReference>
<name>S0G748_9BACT</name>
<dbReference type="EC" id="2.7.7.7" evidence="1"/>
<dbReference type="Gene3D" id="3.20.20.140">
    <property type="entry name" value="Metal-dependent hydrolases"/>
    <property type="match status" value="1"/>
</dbReference>
<dbReference type="SUPFAM" id="SSF89550">
    <property type="entry name" value="PHP domain-like"/>
    <property type="match status" value="1"/>
</dbReference>
<evidence type="ECO:0000256" key="6">
    <source>
        <dbReference type="ARBA" id="ARBA00022932"/>
    </source>
</evidence>
<dbReference type="RefSeq" id="WP_006964834.1">
    <property type="nucleotide sequence ID" value="NZ_APJX01000002.1"/>
</dbReference>
<evidence type="ECO:0000256" key="4">
    <source>
        <dbReference type="ARBA" id="ARBA00022695"/>
    </source>
</evidence>
<evidence type="ECO:0000313" key="9">
    <source>
        <dbReference type="EMBL" id="EMS80571.1"/>
    </source>
</evidence>
<dbReference type="InterPro" id="IPR003141">
    <property type="entry name" value="Pol/His_phosphatase_N"/>
</dbReference>
<dbReference type="PATRIC" id="fig|1286635.3.peg.1237"/>
<comment type="catalytic activity">
    <reaction evidence="7">
        <text>DNA(n) + a 2'-deoxyribonucleoside 5'-triphosphate = DNA(n+1) + diphosphate</text>
        <dbReference type="Rhea" id="RHEA:22508"/>
        <dbReference type="Rhea" id="RHEA-COMP:17339"/>
        <dbReference type="Rhea" id="RHEA-COMP:17340"/>
        <dbReference type="ChEBI" id="CHEBI:33019"/>
        <dbReference type="ChEBI" id="CHEBI:61560"/>
        <dbReference type="ChEBI" id="CHEBI:173112"/>
        <dbReference type="EC" id="2.7.7.7"/>
    </reaction>
</comment>
<proteinExistence type="predicted"/>
<dbReference type="AlphaFoldDB" id="S0G748"/>
<dbReference type="CDD" id="cd04485">
    <property type="entry name" value="DnaE_OBF"/>
    <property type="match status" value="1"/>
</dbReference>
<accession>S0G748</accession>
<dbReference type="InterPro" id="IPR016195">
    <property type="entry name" value="Pol/histidinol_Pase-like"/>
</dbReference>
<dbReference type="GO" id="GO:0008408">
    <property type="term" value="F:3'-5' exonuclease activity"/>
    <property type="evidence" value="ECO:0007669"/>
    <property type="project" value="InterPro"/>
</dbReference>
<reference evidence="9 10" key="1">
    <citation type="journal article" date="2013" name="Genome Announc.">
        <title>Draft Genome Sequence of Desulfotignum phosphitoxidans DSM 13687 Strain FiPS-3.</title>
        <authorList>
            <person name="Poehlein A."/>
            <person name="Daniel R."/>
            <person name="Simeonova D.D."/>
        </authorList>
    </citation>
    <scope>NUCLEOTIDE SEQUENCE [LARGE SCALE GENOMIC DNA]</scope>
    <source>
        <strain evidence="9 10">DSM 13687</strain>
    </source>
</reference>
<dbReference type="PANTHER" id="PTHR32294:SF0">
    <property type="entry name" value="DNA POLYMERASE III SUBUNIT ALPHA"/>
    <property type="match status" value="1"/>
</dbReference>
<organism evidence="9 10">
    <name type="scientific">Desulfotignum phosphitoxidans DSM 13687</name>
    <dbReference type="NCBI Taxonomy" id="1286635"/>
    <lineage>
        <taxon>Bacteria</taxon>
        <taxon>Pseudomonadati</taxon>
        <taxon>Thermodesulfobacteriota</taxon>
        <taxon>Desulfobacteria</taxon>
        <taxon>Desulfobacterales</taxon>
        <taxon>Desulfobacteraceae</taxon>
        <taxon>Desulfotignum</taxon>
    </lineage>
</organism>
<evidence type="ECO:0000259" key="8">
    <source>
        <dbReference type="SMART" id="SM00481"/>
    </source>
</evidence>
<dbReference type="Gene3D" id="1.10.150.870">
    <property type="match status" value="1"/>
</dbReference>